<evidence type="ECO:0000313" key="2">
    <source>
        <dbReference type="Proteomes" id="UP000694005"/>
    </source>
</evidence>
<dbReference type="EMBL" id="LS974619">
    <property type="protein sequence ID" value="CAG7882954.1"/>
    <property type="molecule type" value="Genomic_DNA"/>
</dbReference>
<dbReference type="Proteomes" id="UP000694005">
    <property type="component" value="Chromosome A03"/>
</dbReference>
<dbReference type="Gramene" id="A03p42970.2_BraZ1">
    <property type="protein sequence ID" value="A03p42970.2_BraZ1.CDS"/>
    <property type="gene ID" value="A03g42970.2_BraZ1"/>
</dbReference>
<evidence type="ECO:0000313" key="1">
    <source>
        <dbReference type="EMBL" id="CAG7882954.1"/>
    </source>
</evidence>
<proteinExistence type="predicted"/>
<reference evidence="1 2" key="1">
    <citation type="submission" date="2021-07" db="EMBL/GenBank/DDBJ databases">
        <authorList>
            <consortium name="Genoscope - CEA"/>
            <person name="William W."/>
        </authorList>
    </citation>
    <scope>NUCLEOTIDE SEQUENCE [LARGE SCALE GENOMIC DNA]</scope>
</reference>
<gene>
    <name evidence="1" type="ORF">BRAPAZ1V2_A03P42970.2</name>
</gene>
<accession>A0A8D9GM31</accession>
<protein>
    <submittedName>
        <fullName evidence="1">Uncharacterized protein</fullName>
    </submittedName>
</protein>
<sequence>METSYSRDLYNFVRASSGSSATDWSHDAELTSWLEERDQYANIWSSQPHSSPHSYAHLSQHMVALQQRKSYVQLAALQSQLYTTLPKGRKMLTKYIRLLAPDTNLAKAVTLCVEAMEPRALSACLAAVVFHQSSHLCVLLEALLGMVVRLS</sequence>
<dbReference type="AlphaFoldDB" id="A0A8D9GM31"/>
<organism evidence="1 2">
    <name type="scientific">Brassica campestris</name>
    <name type="common">Field mustard</name>
    <dbReference type="NCBI Taxonomy" id="3711"/>
    <lineage>
        <taxon>Eukaryota</taxon>
        <taxon>Viridiplantae</taxon>
        <taxon>Streptophyta</taxon>
        <taxon>Embryophyta</taxon>
        <taxon>Tracheophyta</taxon>
        <taxon>Spermatophyta</taxon>
        <taxon>Magnoliopsida</taxon>
        <taxon>eudicotyledons</taxon>
        <taxon>Gunneridae</taxon>
        <taxon>Pentapetalae</taxon>
        <taxon>rosids</taxon>
        <taxon>malvids</taxon>
        <taxon>Brassicales</taxon>
        <taxon>Brassicaceae</taxon>
        <taxon>Brassiceae</taxon>
        <taxon>Brassica</taxon>
    </lineage>
</organism>
<name>A0A8D9GM31_BRACM</name>